<keyword evidence="2" id="KW-0472">Membrane</keyword>
<name>A0A0E3SQD1_METMT</name>
<evidence type="ECO:0000256" key="1">
    <source>
        <dbReference type="SAM" id="MobiDB-lite"/>
    </source>
</evidence>
<feature type="compositionally biased region" description="Basic and acidic residues" evidence="1">
    <location>
        <begin position="266"/>
        <end position="276"/>
    </location>
</feature>
<dbReference type="Gene3D" id="2.60.98.40">
    <property type="match status" value="1"/>
</dbReference>
<keyword evidence="2" id="KW-0812">Transmembrane</keyword>
<organism evidence="4 5">
    <name type="scientific">Methanococcoides methylutens MM1</name>
    <dbReference type="NCBI Taxonomy" id="1434104"/>
    <lineage>
        <taxon>Archaea</taxon>
        <taxon>Methanobacteriati</taxon>
        <taxon>Methanobacteriota</taxon>
        <taxon>Stenosarchaea group</taxon>
        <taxon>Methanomicrobia</taxon>
        <taxon>Methanosarcinales</taxon>
        <taxon>Methanosarcinaceae</taxon>
        <taxon>Methanococcoides</taxon>
    </lineage>
</organism>
<keyword evidence="5" id="KW-1185">Reference proteome</keyword>
<evidence type="ECO:0000313" key="5">
    <source>
        <dbReference type="Proteomes" id="UP000033048"/>
    </source>
</evidence>
<accession>A0A0E3SQD1</accession>
<dbReference type="InterPro" id="IPR026870">
    <property type="entry name" value="Zinc_ribbon_dom"/>
</dbReference>
<evidence type="ECO:0000313" key="4">
    <source>
        <dbReference type="EMBL" id="AKB84846.1"/>
    </source>
</evidence>
<dbReference type="Pfam" id="PF13240">
    <property type="entry name" value="Zn_Ribbon_1"/>
    <property type="match status" value="1"/>
</dbReference>
<dbReference type="RefSeq" id="WP_048205009.1">
    <property type="nucleotide sequence ID" value="NZ_CP009518.1"/>
</dbReference>
<protein>
    <recommendedName>
        <fullName evidence="3">Zinc-ribbon domain-containing protein</fullName>
    </recommendedName>
</protein>
<feature type="transmembrane region" description="Helical" evidence="2">
    <location>
        <begin position="222"/>
        <end position="243"/>
    </location>
</feature>
<dbReference type="STRING" id="1434104.MCMEM_0793"/>
<dbReference type="HOGENOM" id="CLU_452456_0_0_2"/>
<proteinExistence type="predicted"/>
<reference evidence="4 5" key="1">
    <citation type="submission" date="2014-07" db="EMBL/GenBank/DDBJ databases">
        <title>Methanogenic archaea and the global carbon cycle.</title>
        <authorList>
            <person name="Henriksen J.R."/>
            <person name="Luke J."/>
            <person name="Reinhart S."/>
            <person name="Benedict M.N."/>
            <person name="Youngblut N.D."/>
            <person name="Metcalf M.E."/>
            <person name="Whitaker R.J."/>
            <person name="Metcalf W.W."/>
        </authorList>
    </citation>
    <scope>NUCLEOTIDE SEQUENCE [LARGE SCALE GENOMIC DNA]</scope>
    <source>
        <strain evidence="4 5">MM1</strain>
    </source>
</reference>
<dbReference type="GeneID" id="24893310"/>
<feature type="region of interest" description="Disordered" evidence="1">
    <location>
        <begin position="254"/>
        <end position="311"/>
    </location>
</feature>
<dbReference type="AlphaFoldDB" id="A0A0E3SQD1"/>
<dbReference type="KEGG" id="mmet:MCMEM_0793"/>
<dbReference type="InterPro" id="IPR013783">
    <property type="entry name" value="Ig-like_fold"/>
</dbReference>
<feature type="compositionally biased region" description="Polar residues" evidence="1">
    <location>
        <begin position="277"/>
        <end position="289"/>
    </location>
</feature>
<gene>
    <name evidence="4" type="ORF">MCMEM_0793</name>
</gene>
<dbReference type="Proteomes" id="UP000033048">
    <property type="component" value="Chromosome"/>
</dbReference>
<sequence length="603" mass="67574">MIAKHMKILILLSFLVLSLSAVGSASSILDYEVAIPEGDSIWLENGYVLTIVDIDPYNEYAEIVISGNGYEVLDTIYYEGDYFYYDDSFITLEFDIVDIYSGSYVDYMDIDGLYIFYKDFPQGTIFLYSIPEGYDVYLNTYYQATSDGYTLIQLSNLETGYHAVTLESRSDADMQASFYISAGEVQYYSVSDFTRSSDGTDRTETTYYDDYDYNGQNGDDNIFGVILLILSFIFVVYFLRGIFKARRKNKKEKHSSTAGFGTVPSGKDKLSSKVSDKTSPAPESTTEVTTDAAKGPAATPAPDAGMSAPSPVKESSTILVKSAFYYRGAILQYKVKVENHTSEPIGDIKVKLFVPDVFLLKEPEKTISMLEPDEGKTVTFEIRPTGECGDCKVSAGIDYYDYNTKKRNHVDLDGKMVSVVCPVLHVKEIDESSWRSVVSTLISAEEDSKDLEIPAENLFDIATRVLKDMNMYMIEPEITSTPSLFTGVARFYAEGVSGLKYASYVEVVGKRRSRLILRAWAEKEEALTGFYHKMLEEIEKRTDIKLFVDEGSTQYNIKTTNISDSLIQRSTIGSEAEVRKCPNCGKDVKGDAKFCEECGERLD</sequence>
<feature type="domain" description="Zinc-ribbon" evidence="3">
    <location>
        <begin position="580"/>
        <end position="601"/>
    </location>
</feature>
<evidence type="ECO:0000259" key="3">
    <source>
        <dbReference type="Pfam" id="PF13240"/>
    </source>
</evidence>
<evidence type="ECO:0000256" key="2">
    <source>
        <dbReference type="SAM" id="Phobius"/>
    </source>
</evidence>
<dbReference type="OrthoDB" id="142298at2157"/>
<dbReference type="EMBL" id="CP009518">
    <property type="protein sequence ID" value="AKB84846.1"/>
    <property type="molecule type" value="Genomic_DNA"/>
</dbReference>
<dbReference type="Gene3D" id="2.60.40.10">
    <property type="entry name" value="Immunoglobulins"/>
    <property type="match status" value="1"/>
</dbReference>
<keyword evidence="2" id="KW-1133">Transmembrane helix</keyword>